<dbReference type="PANTHER" id="PTHR39535:SF2">
    <property type="entry name" value="HTTM DOMAIN-CONTAINING PROTEIN"/>
    <property type="match status" value="1"/>
</dbReference>
<reference evidence="7" key="1">
    <citation type="submission" date="2020-02" db="EMBL/GenBank/DDBJ databases">
        <title>Flavobacterium sp. genome.</title>
        <authorList>
            <person name="Jung H.S."/>
            <person name="Baek J.H."/>
            <person name="Jeon C.O."/>
        </authorList>
    </citation>
    <scope>NUCLEOTIDE SEQUENCE</scope>
    <source>
        <strain evidence="7">SE-s28</strain>
    </source>
</reference>
<dbReference type="Proteomes" id="UP000712080">
    <property type="component" value="Unassembled WGS sequence"/>
</dbReference>
<feature type="transmembrane region" description="Helical" evidence="5">
    <location>
        <begin position="259"/>
        <end position="275"/>
    </location>
</feature>
<sequence>MKIRTAIAGIFNTKVDAVGLSVFRMLYSVMLMGEITGLYRFRHIIFDRDPFVNAGEIDFGFIYLFWMISLLALFFGFKTRLAALINFIFGVIIFGSALKFEYHIYYSYLGVNFLLPFLPLSRVFSIDSLIEKVRYTYIGRHFKPDRTVLEVNYLLPVFAGIGLVYFDSIFLKLDNNLWTSGMGVWLPTSIPPVAWHDMTFLLNQEWLMYFLGYFVLAFETVFIFLFWFRKWRIPLMLIGIFFHIGIFVCYPIPYFALTYVVLYLLLLPPSFWLWISKSVKSQKQVYTFYYDAECPLCNKVVVVIRHLDVFNRVKCLTVQGNYQNDPAVKHLDEETLFINIHGVTESGKVRVGFWAYVELFKAIGYTFPLGLLISLPGISAIGKKVYAYIAGERLTVRCTSENCSIPVISEPVSETTDILVSGWNRLAITQKFWKWLIALFFIFQCLLIARVVPSVISDITTKYLGLTRHTVFLDFHFEGYNHEIKVMYVSQDGKEILVPVINEDGTPGDYSMGPTWRNISFDVISQVLKPAKFETRIKPYLLYFLDEHGINADGAKFRYYIKELDTPKLWEKDFLHKQMEKPWVPAGESTFEKKTAVFTWNAHMQQVFENEAR</sequence>
<dbReference type="Pfam" id="PF04134">
    <property type="entry name" value="DCC1-like"/>
    <property type="match status" value="1"/>
</dbReference>
<evidence type="ECO:0000259" key="6">
    <source>
        <dbReference type="SMART" id="SM00752"/>
    </source>
</evidence>
<organism evidence="7 8">
    <name type="scientific">Flavobacterium silvaticum</name>
    <dbReference type="NCBI Taxonomy" id="1852020"/>
    <lineage>
        <taxon>Bacteria</taxon>
        <taxon>Pseudomonadati</taxon>
        <taxon>Bacteroidota</taxon>
        <taxon>Flavobacteriia</taxon>
        <taxon>Flavobacteriales</taxon>
        <taxon>Flavobacteriaceae</taxon>
        <taxon>Flavobacterium</taxon>
    </lineage>
</organism>
<dbReference type="AlphaFoldDB" id="A0A972FPK9"/>
<evidence type="ECO:0000256" key="1">
    <source>
        <dbReference type="ARBA" id="ARBA00004127"/>
    </source>
</evidence>
<feature type="transmembrane region" description="Helical" evidence="5">
    <location>
        <begin position="206"/>
        <end position="228"/>
    </location>
</feature>
<evidence type="ECO:0000256" key="5">
    <source>
        <dbReference type="SAM" id="Phobius"/>
    </source>
</evidence>
<evidence type="ECO:0000256" key="3">
    <source>
        <dbReference type="ARBA" id="ARBA00022989"/>
    </source>
</evidence>
<keyword evidence="4 5" id="KW-0472">Membrane</keyword>
<protein>
    <submittedName>
        <fullName evidence="7">DUF393 domain-containing protein</fullName>
    </submittedName>
</protein>
<comment type="caution">
    <text evidence="7">The sequence shown here is derived from an EMBL/GenBank/DDBJ whole genome shotgun (WGS) entry which is preliminary data.</text>
</comment>
<evidence type="ECO:0000313" key="8">
    <source>
        <dbReference type="Proteomes" id="UP000712080"/>
    </source>
</evidence>
<gene>
    <name evidence="7" type="ORF">G6047_15900</name>
</gene>
<dbReference type="EMBL" id="JAAMPU010000108">
    <property type="protein sequence ID" value="NMH29523.1"/>
    <property type="molecule type" value="Genomic_DNA"/>
</dbReference>
<dbReference type="GO" id="GO:0015035">
    <property type="term" value="F:protein-disulfide reductase activity"/>
    <property type="evidence" value="ECO:0007669"/>
    <property type="project" value="InterPro"/>
</dbReference>
<dbReference type="PANTHER" id="PTHR39535">
    <property type="entry name" value="SPORULATION-DELAYING PROTEIN SDPB"/>
    <property type="match status" value="1"/>
</dbReference>
<feature type="transmembrane region" description="Helical" evidence="5">
    <location>
        <begin position="235"/>
        <end position="253"/>
    </location>
</feature>
<name>A0A972FPK9_9FLAO</name>
<comment type="subcellular location">
    <subcellularLocation>
        <location evidence="1">Endomembrane system</location>
        <topology evidence="1">Multi-pass membrane protein</topology>
    </subcellularLocation>
</comment>
<dbReference type="InterPro" id="IPR007263">
    <property type="entry name" value="DCC1-like"/>
</dbReference>
<feature type="transmembrane region" description="Helical" evidence="5">
    <location>
        <begin position="106"/>
        <end position="130"/>
    </location>
</feature>
<feature type="transmembrane region" description="Helical" evidence="5">
    <location>
        <begin position="59"/>
        <end position="77"/>
    </location>
</feature>
<dbReference type="SMART" id="SM00752">
    <property type="entry name" value="HTTM"/>
    <property type="match status" value="1"/>
</dbReference>
<dbReference type="InterPro" id="IPR052964">
    <property type="entry name" value="Sporulation_signal_mat"/>
</dbReference>
<evidence type="ECO:0000256" key="2">
    <source>
        <dbReference type="ARBA" id="ARBA00022692"/>
    </source>
</evidence>
<keyword evidence="2 5" id="KW-0812">Transmembrane</keyword>
<keyword evidence="3 5" id="KW-1133">Transmembrane helix</keyword>
<evidence type="ECO:0000256" key="4">
    <source>
        <dbReference type="ARBA" id="ARBA00023136"/>
    </source>
</evidence>
<dbReference type="RefSeq" id="WP_169528610.1">
    <property type="nucleotide sequence ID" value="NZ_JAAMPU010000108.1"/>
</dbReference>
<feature type="domain" description="HTTM-like" evidence="6">
    <location>
        <begin position="12"/>
        <end position="271"/>
    </location>
</feature>
<keyword evidence="8" id="KW-1185">Reference proteome</keyword>
<accession>A0A972FPK9</accession>
<feature type="transmembrane region" description="Helical" evidence="5">
    <location>
        <begin position="151"/>
        <end position="171"/>
    </location>
</feature>
<feature type="transmembrane region" description="Helical" evidence="5">
    <location>
        <begin position="432"/>
        <end position="452"/>
    </location>
</feature>
<dbReference type="InterPro" id="IPR011020">
    <property type="entry name" value="HTTM-like"/>
</dbReference>
<evidence type="ECO:0000313" key="7">
    <source>
        <dbReference type="EMBL" id="NMH29523.1"/>
    </source>
</evidence>
<feature type="transmembrane region" description="Helical" evidence="5">
    <location>
        <begin position="84"/>
        <end position="100"/>
    </location>
</feature>
<proteinExistence type="predicted"/>
<feature type="transmembrane region" description="Helical" evidence="5">
    <location>
        <begin position="21"/>
        <end position="39"/>
    </location>
</feature>
<dbReference type="GO" id="GO:0012505">
    <property type="term" value="C:endomembrane system"/>
    <property type="evidence" value="ECO:0007669"/>
    <property type="project" value="UniProtKB-SubCell"/>
</dbReference>